<dbReference type="PROSITE" id="PS50181">
    <property type="entry name" value="FBOX"/>
    <property type="match status" value="1"/>
</dbReference>
<evidence type="ECO:0000313" key="3">
    <source>
        <dbReference type="EMBL" id="CDS04040.1"/>
    </source>
</evidence>
<feature type="domain" description="F-box" evidence="2">
    <location>
        <begin position="23"/>
        <end position="68"/>
    </location>
</feature>
<sequence length="262" mass="29668">MNICDHNNQHLGASILFKSASNSSNLSHLPVELIDMVFSHLDTSALFRLCHVNRYLRALAQPRLFNHAKQVTMRLWICQPHVVSHKPIDFVWSHCDSENNRMVFVPQQDEAVLPLQPALPPPQIDGCTVLVKVGNSKRIYSISYKDRVVSVPVDIDSTKENQVVYKGDINNDQDLSYTCGWKLRYNVQQQQHQRKAVVPCTFECDMDLLDPQVLSSPTPIPPSDKIGPEHALPSSHHPIEESKKQQADPFSRILPNLFVAHA</sequence>
<dbReference type="SUPFAM" id="SSF81383">
    <property type="entry name" value="F-box domain"/>
    <property type="match status" value="1"/>
</dbReference>
<dbReference type="InterPro" id="IPR036047">
    <property type="entry name" value="F-box-like_dom_sf"/>
</dbReference>
<gene>
    <name evidence="3" type="ORF">LRAMOSA06995</name>
</gene>
<dbReference type="OrthoDB" id="2218529at2759"/>
<evidence type="ECO:0000259" key="2">
    <source>
        <dbReference type="PROSITE" id="PS50181"/>
    </source>
</evidence>
<dbReference type="SMART" id="SM00256">
    <property type="entry name" value="FBOX"/>
    <property type="match status" value="1"/>
</dbReference>
<name>A0A077WBC7_9FUNG</name>
<accession>A0A077WBC7</accession>
<feature type="region of interest" description="Disordered" evidence="1">
    <location>
        <begin position="213"/>
        <end position="250"/>
    </location>
</feature>
<organism evidence="3">
    <name type="scientific">Lichtheimia ramosa</name>
    <dbReference type="NCBI Taxonomy" id="688394"/>
    <lineage>
        <taxon>Eukaryota</taxon>
        <taxon>Fungi</taxon>
        <taxon>Fungi incertae sedis</taxon>
        <taxon>Mucoromycota</taxon>
        <taxon>Mucoromycotina</taxon>
        <taxon>Mucoromycetes</taxon>
        <taxon>Mucorales</taxon>
        <taxon>Lichtheimiaceae</taxon>
        <taxon>Lichtheimia</taxon>
    </lineage>
</organism>
<reference evidence="3" key="1">
    <citation type="journal article" date="2014" name="Genome Announc.">
        <title>De novo whole-genome sequence and genome annotation of Lichtheimia ramosa.</title>
        <authorList>
            <person name="Linde J."/>
            <person name="Schwartze V."/>
            <person name="Binder U."/>
            <person name="Lass-Florl C."/>
            <person name="Voigt K."/>
            <person name="Horn F."/>
        </authorList>
    </citation>
    <scope>NUCLEOTIDE SEQUENCE</scope>
    <source>
        <strain evidence="3">JMRC FSU:6197</strain>
    </source>
</reference>
<feature type="compositionally biased region" description="Basic and acidic residues" evidence="1">
    <location>
        <begin position="237"/>
        <end position="246"/>
    </location>
</feature>
<dbReference type="EMBL" id="LK023314">
    <property type="protein sequence ID" value="CDS04040.1"/>
    <property type="molecule type" value="Genomic_DNA"/>
</dbReference>
<dbReference type="AlphaFoldDB" id="A0A077WBC7"/>
<dbReference type="InterPro" id="IPR001810">
    <property type="entry name" value="F-box_dom"/>
</dbReference>
<protein>
    <recommendedName>
        <fullName evidence="2">F-box domain-containing protein</fullName>
    </recommendedName>
</protein>
<dbReference type="Pfam" id="PF12937">
    <property type="entry name" value="F-box-like"/>
    <property type="match status" value="1"/>
</dbReference>
<evidence type="ECO:0000256" key="1">
    <source>
        <dbReference type="SAM" id="MobiDB-lite"/>
    </source>
</evidence>
<dbReference type="CDD" id="cd09917">
    <property type="entry name" value="F-box_SF"/>
    <property type="match status" value="1"/>
</dbReference>
<dbReference type="Gene3D" id="1.20.1280.50">
    <property type="match status" value="1"/>
</dbReference>
<proteinExistence type="predicted"/>